<dbReference type="Proteomes" id="UP000028828">
    <property type="component" value="Unassembled WGS sequence"/>
</dbReference>
<sequence length="158" mass="17213">MILKISSANVLVFVIIWLCAARSCCIESLEVATSAVDSVAAIHSGDNGSDAAFMVPNPVAMTNAQHQRMQLLGLLNKSRRSSPAKKKTVARRRTKEKNVAAGLLLLTVIFGILLAFVKLQQCRQKLLQSASGATEGNTTRRLAEDNCVRLDPARYLYL</sequence>
<keyword evidence="1" id="KW-0812">Transmembrane</keyword>
<dbReference type="EMBL" id="AEYI02002411">
    <property type="protein sequence ID" value="KFG28351.1"/>
    <property type="molecule type" value="Genomic_DNA"/>
</dbReference>
<feature type="transmembrane region" description="Helical" evidence="1">
    <location>
        <begin position="99"/>
        <end position="117"/>
    </location>
</feature>
<keyword evidence="2" id="KW-0732">Signal</keyword>
<evidence type="ECO:0000313" key="4">
    <source>
        <dbReference type="Proteomes" id="UP000028828"/>
    </source>
</evidence>
<feature type="signal peptide" evidence="2">
    <location>
        <begin position="1"/>
        <end position="21"/>
    </location>
</feature>
<evidence type="ECO:0000256" key="1">
    <source>
        <dbReference type="SAM" id="Phobius"/>
    </source>
</evidence>
<feature type="chain" id="PRO_5001808039" evidence="2">
    <location>
        <begin position="22"/>
        <end position="158"/>
    </location>
</feature>
<gene>
    <name evidence="3" type="ORF">TGP89_295300</name>
</gene>
<evidence type="ECO:0000313" key="3">
    <source>
        <dbReference type="EMBL" id="KFG28351.1"/>
    </source>
</evidence>
<keyword evidence="1" id="KW-0472">Membrane</keyword>
<reference evidence="3 4" key="1">
    <citation type="submission" date="2014-03" db="EMBL/GenBank/DDBJ databases">
        <authorList>
            <person name="Sibley D."/>
            <person name="Venepally P."/>
            <person name="Karamycheva S."/>
            <person name="Hadjithomas M."/>
            <person name="Khan A."/>
            <person name="Brunk B."/>
            <person name="Roos D."/>
            <person name="Caler E."/>
            <person name="Lorenzi H."/>
        </authorList>
    </citation>
    <scope>NUCLEOTIDE SEQUENCE [LARGE SCALE GENOMIC DNA]</scope>
    <source>
        <strain evidence="4">p89</strain>
    </source>
</reference>
<dbReference type="VEuPathDB" id="ToxoDB:TGP89_295300"/>
<protein>
    <submittedName>
        <fullName evidence="3">Toxoplasma gondii family B protein</fullName>
    </submittedName>
</protein>
<name>A0A086J883_TOXGO</name>
<keyword evidence="1" id="KW-1133">Transmembrane helix</keyword>
<comment type="caution">
    <text evidence="3">The sequence shown here is derived from an EMBL/GenBank/DDBJ whole genome shotgun (WGS) entry which is preliminary data.</text>
</comment>
<accession>A0A086J883</accession>
<proteinExistence type="predicted"/>
<dbReference type="OrthoDB" id="10402732at2759"/>
<dbReference type="AlphaFoldDB" id="A0A086J883"/>
<evidence type="ECO:0000256" key="2">
    <source>
        <dbReference type="SAM" id="SignalP"/>
    </source>
</evidence>
<organism evidence="3 4">
    <name type="scientific">Toxoplasma gondii p89</name>
    <dbReference type="NCBI Taxonomy" id="943119"/>
    <lineage>
        <taxon>Eukaryota</taxon>
        <taxon>Sar</taxon>
        <taxon>Alveolata</taxon>
        <taxon>Apicomplexa</taxon>
        <taxon>Conoidasida</taxon>
        <taxon>Coccidia</taxon>
        <taxon>Eucoccidiorida</taxon>
        <taxon>Eimeriorina</taxon>
        <taxon>Sarcocystidae</taxon>
        <taxon>Toxoplasma</taxon>
    </lineage>
</organism>